<dbReference type="Proteomes" id="UP000812966">
    <property type="component" value="Unassembled WGS sequence"/>
</dbReference>
<dbReference type="CDD" id="cd12148">
    <property type="entry name" value="fungal_TF_MHR"/>
    <property type="match status" value="1"/>
</dbReference>
<proteinExistence type="predicted"/>
<keyword evidence="1" id="KW-0539">Nucleus</keyword>
<dbReference type="SUPFAM" id="SSF57701">
    <property type="entry name" value="Zn2/Cys6 DNA-binding domain"/>
    <property type="match status" value="1"/>
</dbReference>
<evidence type="ECO:0000256" key="1">
    <source>
        <dbReference type="ARBA" id="ARBA00023242"/>
    </source>
</evidence>
<dbReference type="GO" id="GO:0000981">
    <property type="term" value="F:DNA-binding transcription factor activity, RNA polymerase II-specific"/>
    <property type="evidence" value="ECO:0007669"/>
    <property type="project" value="InterPro"/>
</dbReference>
<dbReference type="PROSITE" id="PS00463">
    <property type="entry name" value="ZN2_CY6_FUNGAL_1"/>
    <property type="match status" value="1"/>
</dbReference>
<feature type="domain" description="Zn(2)-C6 fungal-type" evidence="3">
    <location>
        <begin position="141"/>
        <end position="173"/>
    </location>
</feature>
<feature type="compositionally biased region" description="Low complexity" evidence="2">
    <location>
        <begin position="177"/>
        <end position="203"/>
    </location>
</feature>
<dbReference type="PANTHER" id="PTHR46910:SF38">
    <property type="entry name" value="ZN(2)-C6 FUNGAL-TYPE DOMAIN-CONTAINING PROTEIN"/>
    <property type="match status" value="1"/>
</dbReference>
<dbReference type="InterPro" id="IPR036864">
    <property type="entry name" value="Zn2-C6_fun-type_DNA-bd_sf"/>
</dbReference>
<evidence type="ECO:0000259" key="3">
    <source>
        <dbReference type="PROSITE" id="PS50048"/>
    </source>
</evidence>
<sequence length="854" mass="92368">MQNQNPGSESHLSNGNKGSPVTTTSALAGPSFGPSLSGSLEATTKANPMDIPMASPSDGAQSQPQIQSQSQSHSPTSPLFRSLTPTQASTSAVVTSGTPNSALATATVPSTAHQVPLSTMEAGTSFAQHVLNAAQRKQNIACDGCRSRKVKCVRQPGSERCDHCRAKKTPCTSHYVTSLSSSRRKTTGSGTNSTSNVASSSANGNGGSGGGESGRASSDDLPVASGSGCGSASISNGGMAGEGSKSQVDEDGDGTDKKRVKRRKPSPSDQTLSYSQAPELGLTSDDFSKASQTDRLTSLLAYLFSPHPVVGLTGKWRDPTRTEMTDGMPYSPTFWDRPSKAHLKLNSDEARRDLASDLVETYFQIVHIRLPLLDPSLFRRRFHDPDGPDGPPFWPILACVLAWGAKFSEHGIIAKDREECSVGLQGERKRSRLIQMVAVRAQSVAEICKVYRVPSLENVQACLMLNVLEGGNINVPNDYVGMWGKVACTHLVNLRYHKREVLQSMESKRRASVAFTFWMTCWADGASAAFYGYKPQLLEGDWDVEPQQAWSAASESSLNPMSRLEDVKLWSDSNTGLCRVSRSMATYLWQPGNETQGIPLNKIKQTVQLLTNWRDEYLTRVGVPTVWPETWNFIAAVTACTEDADYHIHWTCLAGAIKKCGIKELKRTGEAPLLRDEAEDIKARIEHEALHGALRISALAGVLTQNSYLRLDPNVLFPALYRSGVYLAEAGRIECMSCIAGLRQYGLCFEEAFDRADELAVVYQRASNPTLAPTGPSISAAATQTLGMPAGARHAPKSHQSTYPFPPSLAQMTLPASNDFGYGVPPDLGNGAVSQEFYGLADQHGMNQMFYNER</sequence>
<reference evidence="4" key="1">
    <citation type="submission" date="2020-04" db="EMBL/GenBank/DDBJ databases">
        <title>Analysis of mating type loci in Filobasidium floriforme.</title>
        <authorList>
            <person name="Nowrousian M."/>
        </authorList>
    </citation>
    <scope>NUCLEOTIDE SEQUENCE</scope>
    <source>
        <strain evidence="4">CBS 6242</strain>
    </source>
</reference>
<dbReference type="AlphaFoldDB" id="A0A8K0NUH3"/>
<dbReference type="CDD" id="cd00067">
    <property type="entry name" value="GAL4"/>
    <property type="match status" value="1"/>
</dbReference>
<dbReference type="PROSITE" id="PS50048">
    <property type="entry name" value="ZN2_CY6_FUNGAL_2"/>
    <property type="match status" value="1"/>
</dbReference>
<evidence type="ECO:0000313" key="4">
    <source>
        <dbReference type="EMBL" id="KAG7562667.1"/>
    </source>
</evidence>
<dbReference type="Gene3D" id="4.10.240.10">
    <property type="entry name" value="Zn(2)-C6 fungal-type DNA-binding domain"/>
    <property type="match status" value="1"/>
</dbReference>
<feature type="compositionally biased region" description="Gly residues" evidence="2">
    <location>
        <begin position="204"/>
        <end position="213"/>
    </location>
</feature>
<gene>
    <name evidence="4" type="ORF">FFLO_01934</name>
</gene>
<feature type="region of interest" description="Disordered" evidence="2">
    <location>
        <begin position="175"/>
        <end position="286"/>
    </location>
</feature>
<dbReference type="EMBL" id="JABELV010000028">
    <property type="protein sequence ID" value="KAG7562667.1"/>
    <property type="molecule type" value="Genomic_DNA"/>
</dbReference>
<feature type="compositionally biased region" description="Low complexity" evidence="2">
    <location>
        <begin position="29"/>
        <end position="40"/>
    </location>
</feature>
<feature type="region of interest" description="Disordered" evidence="2">
    <location>
        <begin position="1"/>
        <end position="97"/>
    </location>
</feature>
<comment type="caution">
    <text evidence="4">The sequence shown here is derived from an EMBL/GenBank/DDBJ whole genome shotgun (WGS) entry which is preliminary data.</text>
</comment>
<name>A0A8K0NUH3_9TREE</name>
<keyword evidence="5" id="KW-1185">Reference proteome</keyword>
<protein>
    <recommendedName>
        <fullName evidence="3">Zn(2)-C6 fungal-type domain-containing protein</fullName>
    </recommendedName>
</protein>
<organism evidence="4 5">
    <name type="scientific">Filobasidium floriforme</name>
    <dbReference type="NCBI Taxonomy" id="5210"/>
    <lineage>
        <taxon>Eukaryota</taxon>
        <taxon>Fungi</taxon>
        <taxon>Dikarya</taxon>
        <taxon>Basidiomycota</taxon>
        <taxon>Agaricomycotina</taxon>
        <taxon>Tremellomycetes</taxon>
        <taxon>Filobasidiales</taxon>
        <taxon>Filobasidiaceae</taxon>
        <taxon>Filobasidium</taxon>
    </lineage>
</organism>
<feature type="compositionally biased region" description="Low complexity" evidence="2">
    <location>
        <begin position="61"/>
        <end position="78"/>
    </location>
</feature>
<dbReference type="GO" id="GO:0008270">
    <property type="term" value="F:zinc ion binding"/>
    <property type="evidence" value="ECO:0007669"/>
    <property type="project" value="InterPro"/>
</dbReference>
<dbReference type="InterPro" id="IPR050987">
    <property type="entry name" value="AtrR-like"/>
</dbReference>
<dbReference type="PANTHER" id="PTHR46910">
    <property type="entry name" value="TRANSCRIPTION FACTOR PDR1"/>
    <property type="match status" value="1"/>
</dbReference>
<feature type="compositionally biased region" description="Polar residues" evidence="2">
    <location>
        <begin position="1"/>
        <end position="26"/>
    </location>
</feature>
<evidence type="ECO:0000256" key="2">
    <source>
        <dbReference type="SAM" id="MobiDB-lite"/>
    </source>
</evidence>
<evidence type="ECO:0000313" key="5">
    <source>
        <dbReference type="Proteomes" id="UP000812966"/>
    </source>
</evidence>
<accession>A0A8K0NUH3</accession>
<feature type="compositionally biased region" description="Polar residues" evidence="2">
    <location>
        <begin position="83"/>
        <end position="97"/>
    </location>
</feature>
<feature type="compositionally biased region" description="Polar residues" evidence="2">
    <location>
        <begin position="267"/>
        <end position="276"/>
    </location>
</feature>
<dbReference type="InterPro" id="IPR001138">
    <property type="entry name" value="Zn2Cys6_DnaBD"/>
</dbReference>